<reference evidence="7 8" key="1">
    <citation type="submission" date="2018-06" db="EMBL/GenBank/DDBJ databases">
        <title>Extensive metabolic versatility and redundancy in microbially diverse, dynamic hydrothermal sediments.</title>
        <authorList>
            <person name="Dombrowski N."/>
            <person name="Teske A."/>
            <person name="Baker B.J."/>
        </authorList>
    </citation>
    <scope>NUCLEOTIDE SEQUENCE [LARGE SCALE GENOMIC DNA]</scope>
    <source>
        <strain evidence="7">B35_G9</strain>
    </source>
</reference>
<evidence type="ECO:0000259" key="5">
    <source>
        <dbReference type="SMART" id="SM00382"/>
    </source>
</evidence>
<dbReference type="PANTHER" id="PTHR11638:SF18">
    <property type="entry name" value="HEAT SHOCK PROTEIN 104"/>
    <property type="match status" value="1"/>
</dbReference>
<organism evidence="7 8">
    <name type="scientific">candidate division TA06 bacterium</name>
    <dbReference type="NCBI Taxonomy" id="2250710"/>
    <lineage>
        <taxon>Bacteria</taxon>
        <taxon>Bacteria division TA06</taxon>
    </lineage>
</organism>
<dbReference type="Pfam" id="PF17871">
    <property type="entry name" value="AAA_lid_9"/>
    <property type="match status" value="1"/>
</dbReference>
<feature type="domain" description="AAA+ ATPase" evidence="5">
    <location>
        <begin position="272"/>
        <end position="448"/>
    </location>
</feature>
<evidence type="ECO:0000313" key="8">
    <source>
        <dbReference type="Proteomes" id="UP000282321"/>
    </source>
</evidence>
<dbReference type="InterPro" id="IPR027417">
    <property type="entry name" value="P-loop_NTPase"/>
</dbReference>
<dbReference type="GO" id="GO:0005524">
    <property type="term" value="F:ATP binding"/>
    <property type="evidence" value="ECO:0007669"/>
    <property type="project" value="UniProtKB-KW"/>
</dbReference>
<dbReference type="InterPro" id="IPR001270">
    <property type="entry name" value="ClpA/B"/>
</dbReference>
<dbReference type="SMART" id="SM00382">
    <property type="entry name" value="AAA"/>
    <property type="match status" value="1"/>
</dbReference>
<keyword evidence="4" id="KW-0143">Chaperone</keyword>
<dbReference type="Gene3D" id="1.10.8.60">
    <property type="match status" value="2"/>
</dbReference>
<evidence type="ECO:0000256" key="3">
    <source>
        <dbReference type="ARBA" id="ARBA00022840"/>
    </source>
</evidence>
<dbReference type="FunFam" id="3.40.50.300:FF:000025">
    <property type="entry name" value="ATP-dependent Clp protease subunit"/>
    <property type="match status" value="1"/>
</dbReference>
<keyword evidence="1" id="KW-0677">Repeat</keyword>
<evidence type="ECO:0000256" key="2">
    <source>
        <dbReference type="ARBA" id="ARBA00022741"/>
    </source>
</evidence>
<dbReference type="PRINTS" id="PR00300">
    <property type="entry name" value="CLPPROTEASEA"/>
</dbReference>
<evidence type="ECO:0000259" key="6">
    <source>
        <dbReference type="SMART" id="SM01086"/>
    </source>
</evidence>
<keyword evidence="2" id="KW-0547">Nucleotide-binding</keyword>
<dbReference type="Proteomes" id="UP000282321">
    <property type="component" value="Unassembled WGS sequence"/>
</dbReference>
<gene>
    <name evidence="7" type="ORF">DRP44_05885</name>
</gene>
<proteinExistence type="predicted"/>
<dbReference type="SUPFAM" id="SSF52540">
    <property type="entry name" value="P-loop containing nucleoside triphosphate hydrolases"/>
    <property type="match status" value="2"/>
</dbReference>
<protein>
    <recommendedName>
        <fullName evidence="9">ATP-dependent Clp protease ATP-binding subunit ClpC</fullName>
    </recommendedName>
</protein>
<evidence type="ECO:0000313" key="7">
    <source>
        <dbReference type="EMBL" id="RKX65657.1"/>
    </source>
</evidence>
<evidence type="ECO:0008006" key="9">
    <source>
        <dbReference type="Google" id="ProtNLM"/>
    </source>
</evidence>
<dbReference type="CDD" id="cd19499">
    <property type="entry name" value="RecA-like_ClpB_Hsp104-like"/>
    <property type="match status" value="1"/>
</dbReference>
<dbReference type="InterPro" id="IPR003959">
    <property type="entry name" value="ATPase_AAA_core"/>
</dbReference>
<feature type="domain" description="Clp ATPase C-terminal" evidence="6">
    <location>
        <begin position="447"/>
        <end position="536"/>
    </location>
</feature>
<dbReference type="Gene3D" id="3.40.50.300">
    <property type="entry name" value="P-loop containing nucleotide triphosphate hydrolases"/>
    <property type="match status" value="2"/>
</dbReference>
<dbReference type="Pfam" id="PF07724">
    <property type="entry name" value="AAA_2"/>
    <property type="match status" value="1"/>
</dbReference>
<dbReference type="SMART" id="SM01086">
    <property type="entry name" value="ClpB_D2-small"/>
    <property type="match status" value="1"/>
</dbReference>
<dbReference type="InterPro" id="IPR050130">
    <property type="entry name" value="ClpA_ClpB"/>
</dbReference>
<dbReference type="InterPro" id="IPR019489">
    <property type="entry name" value="Clp_ATPase_C"/>
</dbReference>
<evidence type="ECO:0000256" key="1">
    <source>
        <dbReference type="ARBA" id="ARBA00022737"/>
    </source>
</evidence>
<keyword evidence="3" id="KW-0067">ATP-binding</keyword>
<dbReference type="AlphaFoldDB" id="A0A660S6Q9"/>
<dbReference type="PROSITE" id="PS00871">
    <property type="entry name" value="CLPAB_2"/>
    <property type="match status" value="1"/>
</dbReference>
<dbReference type="InterPro" id="IPR028299">
    <property type="entry name" value="ClpA/B_CS2"/>
</dbReference>
<comment type="caution">
    <text evidence="7">The sequence shown here is derived from an EMBL/GenBank/DDBJ whole genome shotgun (WGS) entry which is preliminary data.</text>
</comment>
<dbReference type="GO" id="GO:0005737">
    <property type="term" value="C:cytoplasm"/>
    <property type="evidence" value="ECO:0007669"/>
    <property type="project" value="TreeGrafter"/>
</dbReference>
<dbReference type="GO" id="GO:0016887">
    <property type="term" value="F:ATP hydrolysis activity"/>
    <property type="evidence" value="ECO:0007669"/>
    <property type="project" value="InterPro"/>
</dbReference>
<dbReference type="InterPro" id="IPR041546">
    <property type="entry name" value="ClpA/ClpB_AAA_lid"/>
</dbReference>
<accession>A0A660S6Q9</accession>
<dbReference type="PANTHER" id="PTHR11638">
    <property type="entry name" value="ATP-DEPENDENT CLP PROTEASE"/>
    <property type="match status" value="1"/>
</dbReference>
<sequence>MKVLFEAWKEKENAIVFIDELHTILGAGAAEGSLDVANMMKPPLTRGEIQMIGATTYEEYRKYIEKDGALERRFQSVSVEETTIEETYDILKGLQSKYEEFHNVKYTDEAVMAAVKLSARYVQNRYLPDKAIDVIDEAGARATLSFKNGLSLGDIRKMKENLEEVKRLKVDAVNNGDFLKAAEYRTKEQELMDSLSSVKSSRTVIINEDDIRSVISQWTHIPVSNISVSERYKLINLEEELKKYIVGQDQAIEAIARSLRRNYSGLRDPRRPIGSFIFMGPTGVGKTQLARVLARILFGDYDAIIRIDMSEYSEKFSVSRLIGAPPGYVGYDEGGQLTTKVRRRPYSIVLFDEIEKADLDVHSILLQILDDGAITDASGKKVSFRNTIIILTSNLGTQFLKTGMTMGFKNAQLARGDFKDKMAKSLKEKFNPEFLNRFDEIVYFNQLEKESLIKIVDILFEEMTQRLNETGINVILNDDSREYLAEKGFDPVYGARYLRNVMEREILDPLSEMILKKDITRGNNVHILVKNGNLNFKITKSKKKEKIKTV</sequence>
<dbReference type="Pfam" id="PF10431">
    <property type="entry name" value="ClpB_D2-small"/>
    <property type="match status" value="1"/>
</dbReference>
<evidence type="ECO:0000256" key="4">
    <source>
        <dbReference type="ARBA" id="ARBA00023186"/>
    </source>
</evidence>
<name>A0A660S6Q9_UNCT6</name>
<dbReference type="Gene3D" id="4.10.860.10">
    <property type="entry name" value="UVR domain"/>
    <property type="match status" value="1"/>
</dbReference>
<dbReference type="EMBL" id="QNBC01000079">
    <property type="protein sequence ID" value="RKX65657.1"/>
    <property type="molecule type" value="Genomic_DNA"/>
</dbReference>
<dbReference type="InterPro" id="IPR003593">
    <property type="entry name" value="AAA+_ATPase"/>
</dbReference>
<dbReference type="GO" id="GO:0034605">
    <property type="term" value="P:cellular response to heat"/>
    <property type="evidence" value="ECO:0007669"/>
    <property type="project" value="TreeGrafter"/>
</dbReference>